<feature type="active site" description="Proton acceptor" evidence="8">
    <location>
        <position position="50"/>
    </location>
</feature>
<protein>
    <recommendedName>
        <fullName evidence="8">Tryptophan synthase alpha chain</fullName>
        <ecNumber evidence="8">4.2.1.20</ecNumber>
    </recommendedName>
</protein>
<comment type="similarity">
    <text evidence="8 9">Belongs to the TrpA family.</text>
</comment>
<organism evidence="10 11">
    <name type="scientific">Neorhizobium phenanthreniclasticum</name>
    <dbReference type="NCBI Taxonomy" id="3157917"/>
    <lineage>
        <taxon>Bacteria</taxon>
        <taxon>Pseudomonadati</taxon>
        <taxon>Pseudomonadota</taxon>
        <taxon>Alphaproteobacteria</taxon>
        <taxon>Hyphomicrobiales</taxon>
        <taxon>Rhizobiaceae</taxon>
        <taxon>Rhizobium/Agrobacterium group</taxon>
        <taxon>Neorhizobium</taxon>
    </lineage>
</organism>
<reference evidence="10 11" key="1">
    <citation type="submission" date="2024-05" db="EMBL/GenBank/DDBJ databases">
        <title>Neorhizobium sp. Rsf11, a plant growth promoting and heavy metal resistant PAH-degrader.</title>
        <authorList>
            <person name="Golubev S.N."/>
            <person name="Muratova A.Y."/>
            <person name="Markelova M.I."/>
        </authorList>
    </citation>
    <scope>NUCLEOTIDE SEQUENCE [LARGE SCALE GENOMIC DNA]</scope>
    <source>
        <strain evidence="10 11">Rsf11</strain>
    </source>
</reference>
<evidence type="ECO:0000256" key="3">
    <source>
        <dbReference type="ARBA" id="ARBA00022605"/>
    </source>
</evidence>
<accession>A0ABV0M8U6</accession>
<dbReference type="PANTHER" id="PTHR43406:SF1">
    <property type="entry name" value="TRYPTOPHAN SYNTHASE ALPHA CHAIN, CHLOROPLASTIC"/>
    <property type="match status" value="1"/>
</dbReference>
<sequence length="279" mass="29099">MTARMDNRFAALKAEGRPALITYFMGGDPDFETSLAIMKALPAAGADIIELGMPFSDPMADGPAIQMAGQRALKGGQTLAKTLDLARKFREADNETPIVMMGYYNPIYVYGVDRFLDDALAAGIDGLIVVDLPPEMDDELCIPALKKGVNFIRLATPTTDDKRLPTVLKNTSGFVYYVSMTGITGSSLPDPSLISGAVNRIKAHTNLPVCVGFGVKTADHAKAIGAAADGVVVGTAIVAQIAGSLTKDGKAGPDTVASVATLVRGLATGVRAARLVAAE</sequence>
<dbReference type="RefSeq" id="WP_037153963.1">
    <property type="nucleotide sequence ID" value="NZ_JBEAAL010000024.1"/>
</dbReference>
<evidence type="ECO:0000256" key="8">
    <source>
        <dbReference type="HAMAP-Rule" id="MF_00131"/>
    </source>
</evidence>
<dbReference type="Proteomes" id="UP001496627">
    <property type="component" value="Unassembled WGS sequence"/>
</dbReference>
<feature type="active site" description="Proton acceptor" evidence="8">
    <location>
        <position position="61"/>
    </location>
</feature>
<evidence type="ECO:0000256" key="7">
    <source>
        <dbReference type="ARBA" id="ARBA00049047"/>
    </source>
</evidence>
<comment type="subunit">
    <text evidence="2 8">Tetramer of two alpha and two beta chains.</text>
</comment>
<evidence type="ECO:0000256" key="6">
    <source>
        <dbReference type="ARBA" id="ARBA00023239"/>
    </source>
</evidence>
<dbReference type="NCBIfam" id="TIGR00262">
    <property type="entry name" value="trpA"/>
    <property type="match status" value="1"/>
</dbReference>
<gene>
    <name evidence="8 10" type="primary">trpA</name>
    <name evidence="10" type="ORF">ABK249_24915</name>
</gene>
<dbReference type="EMBL" id="JBEAAL010000024">
    <property type="protein sequence ID" value="MEQ1408176.1"/>
    <property type="molecule type" value="Genomic_DNA"/>
</dbReference>
<evidence type="ECO:0000313" key="10">
    <source>
        <dbReference type="EMBL" id="MEQ1408176.1"/>
    </source>
</evidence>
<proteinExistence type="inferred from homology"/>
<dbReference type="EC" id="4.2.1.20" evidence="8"/>
<keyword evidence="4 8" id="KW-0822">Tryptophan biosynthesis</keyword>
<evidence type="ECO:0000256" key="9">
    <source>
        <dbReference type="RuleBase" id="RU003662"/>
    </source>
</evidence>
<dbReference type="InterPro" id="IPR002028">
    <property type="entry name" value="Trp_synthase_suA"/>
</dbReference>
<dbReference type="InterPro" id="IPR018204">
    <property type="entry name" value="Trp_synthase_alpha_AS"/>
</dbReference>
<dbReference type="CDD" id="cd04724">
    <property type="entry name" value="Tryptophan_synthase_alpha"/>
    <property type="match status" value="1"/>
</dbReference>
<name>A0ABV0M8U6_9HYPH</name>
<keyword evidence="6 8" id="KW-0456">Lyase</keyword>
<comment type="pathway">
    <text evidence="1 8">Amino-acid biosynthesis; L-tryptophan biosynthesis; L-tryptophan from chorismate: step 5/5.</text>
</comment>
<evidence type="ECO:0000313" key="11">
    <source>
        <dbReference type="Proteomes" id="UP001496627"/>
    </source>
</evidence>
<dbReference type="PANTHER" id="PTHR43406">
    <property type="entry name" value="TRYPTOPHAN SYNTHASE, ALPHA CHAIN"/>
    <property type="match status" value="1"/>
</dbReference>
<dbReference type="PROSITE" id="PS00167">
    <property type="entry name" value="TRP_SYNTHASE_ALPHA"/>
    <property type="match status" value="1"/>
</dbReference>
<comment type="catalytic activity">
    <reaction evidence="7 8">
        <text>(1S,2R)-1-C-(indol-3-yl)glycerol 3-phosphate + L-serine = D-glyceraldehyde 3-phosphate + L-tryptophan + H2O</text>
        <dbReference type="Rhea" id="RHEA:10532"/>
        <dbReference type="ChEBI" id="CHEBI:15377"/>
        <dbReference type="ChEBI" id="CHEBI:33384"/>
        <dbReference type="ChEBI" id="CHEBI:57912"/>
        <dbReference type="ChEBI" id="CHEBI:58866"/>
        <dbReference type="ChEBI" id="CHEBI:59776"/>
        <dbReference type="EC" id="4.2.1.20"/>
    </reaction>
</comment>
<keyword evidence="3 8" id="KW-0028">Amino-acid biosynthesis</keyword>
<evidence type="ECO:0000256" key="5">
    <source>
        <dbReference type="ARBA" id="ARBA00023141"/>
    </source>
</evidence>
<dbReference type="Pfam" id="PF00290">
    <property type="entry name" value="Trp_syntA"/>
    <property type="match status" value="1"/>
</dbReference>
<dbReference type="InterPro" id="IPR011060">
    <property type="entry name" value="RibuloseP-bd_barrel"/>
</dbReference>
<evidence type="ECO:0000256" key="2">
    <source>
        <dbReference type="ARBA" id="ARBA00011270"/>
    </source>
</evidence>
<dbReference type="GO" id="GO:0004834">
    <property type="term" value="F:tryptophan synthase activity"/>
    <property type="evidence" value="ECO:0007669"/>
    <property type="project" value="UniProtKB-EC"/>
</dbReference>
<keyword evidence="11" id="KW-1185">Reference proteome</keyword>
<dbReference type="Gene3D" id="3.20.20.70">
    <property type="entry name" value="Aldolase class I"/>
    <property type="match status" value="1"/>
</dbReference>
<dbReference type="SUPFAM" id="SSF51366">
    <property type="entry name" value="Ribulose-phoshate binding barrel"/>
    <property type="match status" value="1"/>
</dbReference>
<comment type="caution">
    <text evidence="10">The sequence shown here is derived from an EMBL/GenBank/DDBJ whole genome shotgun (WGS) entry which is preliminary data.</text>
</comment>
<dbReference type="HAMAP" id="MF_00131">
    <property type="entry name" value="Trp_synth_alpha"/>
    <property type="match status" value="1"/>
</dbReference>
<comment type="function">
    <text evidence="8">The alpha subunit is responsible for the aldol cleavage of indoleglycerol phosphate to indole and glyceraldehyde 3-phosphate.</text>
</comment>
<evidence type="ECO:0000256" key="1">
    <source>
        <dbReference type="ARBA" id="ARBA00004733"/>
    </source>
</evidence>
<keyword evidence="5 8" id="KW-0057">Aromatic amino acid biosynthesis</keyword>
<dbReference type="InterPro" id="IPR013785">
    <property type="entry name" value="Aldolase_TIM"/>
</dbReference>
<evidence type="ECO:0000256" key="4">
    <source>
        <dbReference type="ARBA" id="ARBA00022822"/>
    </source>
</evidence>